<proteinExistence type="predicted"/>
<reference evidence="1 2" key="1">
    <citation type="journal article" date="2020" name="Cell">
        <title>Large-Scale Comparative Analyses of Tick Genomes Elucidate Their Genetic Diversity and Vector Capacities.</title>
        <authorList>
            <consortium name="Tick Genome and Microbiome Consortium (TIGMIC)"/>
            <person name="Jia N."/>
            <person name="Wang J."/>
            <person name="Shi W."/>
            <person name="Du L."/>
            <person name="Sun Y."/>
            <person name="Zhan W."/>
            <person name="Jiang J.F."/>
            <person name="Wang Q."/>
            <person name="Zhang B."/>
            <person name="Ji P."/>
            <person name="Bell-Sakyi L."/>
            <person name="Cui X.M."/>
            <person name="Yuan T.T."/>
            <person name="Jiang B.G."/>
            <person name="Yang W.F."/>
            <person name="Lam T.T."/>
            <person name="Chang Q.C."/>
            <person name="Ding S.J."/>
            <person name="Wang X.J."/>
            <person name="Zhu J.G."/>
            <person name="Ruan X.D."/>
            <person name="Zhao L."/>
            <person name="Wei J.T."/>
            <person name="Ye R.Z."/>
            <person name="Que T.C."/>
            <person name="Du C.H."/>
            <person name="Zhou Y.H."/>
            <person name="Cheng J.X."/>
            <person name="Dai P.F."/>
            <person name="Guo W.B."/>
            <person name="Han X.H."/>
            <person name="Huang E.J."/>
            <person name="Li L.F."/>
            <person name="Wei W."/>
            <person name="Gao Y.C."/>
            <person name="Liu J.Z."/>
            <person name="Shao H.Z."/>
            <person name="Wang X."/>
            <person name="Wang C.C."/>
            <person name="Yang T.C."/>
            <person name="Huo Q.B."/>
            <person name="Li W."/>
            <person name="Chen H.Y."/>
            <person name="Chen S.E."/>
            <person name="Zhou L.G."/>
            <person name="Ni X.B."/>
            <person name="Tian J.H."/>
            <person name="Sheng Y."/>
            <person name="Liu T."/>
            <person name="Pan Y.S."/>
            <person name="Xia L.Y."/>
            <person name="Li J."/>
            <person name="Zhao F."/>
            <person name="Cao W.C."/>
        </authorList>
    </citation>
    <scope>NUCLEOTIDE SEQUENCE [LARGE SCALE GENOMIC DNA]</scope>
    <source>
        <strain evidence="1">HaeL-2018</strain>
    </source>
</reference>
<protein>
    <submittedName>
        <fullName evidence="1">Uncharacterized protein</fullName>
    </submittedName>
</protein>
<comment type="caution">
    <text evidence="1">The sequence shown here is derived from an EMBL/GenBank/DDBJ whole genome shotgun (WGS) entry which is preliminary data.</text>
</comment>
<evidence type="ECO:0000313" key="1">
    <source>
        <dbReference type="EMBL" id="KAH9363373.1"/>
    </source>
</evidence>
<dbReference type="EMBL" id="JABSTR010000002">
    <property type="protein sequence ID" value="KAH9363373.1"/>
    <property type="molecule type" value="Genomic_DNA"/>
</dbReference>
<organism evidence="1 2">
    <name type="scientific">Haemaphysalis longicornis</name>
    <name type="common">Bush tick</name>
    <dbReference type="NCBI Taxonomy" id="44386"/>
    <lineage>
        <taxon>Eukaryota</taxon>
        <taxon>Metazoa</taxon>
        <taxon>Ecdysozoa</taxon>
        <taxon>Arthropoda</taxon>
        <taxon>Chelicerata</taxon>
        <taxon>Arachnida</taxon>
        <taxon>Acari</taxon>
        <taxon>Parasitiformes</taxon>
        <taxon>Ixodida</taxon>
        <taxon>Ixodoidea</taxon>
        <taxon>Ixodidae</taxon>
        <taxon>Haemaphysalinae</taxon>
        <taxon>Haemaphysalis</taxon>
    </lineage>
</organism>
<dbReference type="AlphaFoldDB" id="A0A9J6FK08"/>
<keyword evidence="2" id="KW-1185">Reference proteome</keyword>
<dbReference type="VEuPathDB" id="VectorBase:HLOH_064466"/>
<dbReference type="OrthoDB" id="676979at2759"/>
<gene>
    <name evidence="1" type="ORF">HPB48_006479</name>
</gene>
<accession>A0A9J6FK08</accession>
<evidence type="ECO:0000313" key="2">
    <source>
        <dbReference type="Proteomes" id="UP000821853"/>
    </source>
</evidence>
<name>A0A9J6FK08_HAELO</name>
<dbReference type="Proteomes" id="UP000821853">
    <property type="component" value="Chromosome 10"/>
</dbReference>
<sequence>MVAGNGERSSIPARTRSRLLPLHVRLHWHQLHESKDSRAAHEGVQWKRKTVHRALWVQNLPVTGIPVNVFGEYAFGKVFIEINTELATFPLSALANSSQFLTELSLYGNRLRGIDSNW</sequence>